<dbReference type="InterPro" id="IPR050266">
    <property type="entry name" value="AB_hydrolase_sf"/>
</dbReference>
<dbReference type="KEGG" id="euz:DVS28_a3212"/>
<evidence type="ECO:0000259" key="1">
    <source>
        <dbReference type="Pfam" id="PF12697"/>
    </source>
</evidence>
<dbReference type="PANTHER" id="PTHR43798:SF33">
    <property type="entry name" value="HYDROLASE, PUTATIVE (AFU_ORTHOLOGUE AFUA_2G14860)-RELATED"/>
    <property type="match status" value="1"/>
</dbReference>
<dbReference type="EMBL" id="CP031165">
    <property type="protein sequence ID" value="AXV07888.1"/>
    <property type="molecule type" value="Genomic_DNA"/>
</dbReference>
<dbReference type="Pfam" id="PF12697">
    <property type="entry name" value="Abhydrolase_6"/>
    <property type="match status" value="1"/>
</dbReference>
<dbReference type="PANTHER" id="PTHR43798">
    <property type="entry name" value="MONOACYLGLYCEROL LIPASE"/>
    <property type="match status" value="1"/>
</dbReference>
<dbReference type="PRINTS" id="PR00111">
    <property type="entry name" value="ABHYDROLASE"/>
</dbReference>
<gene>
    <name evidence="2" type="ORF">DVS28_a3212</name>
</gene>
<name>A0A346Y091_9ACTN</name>
<dbReference type="Proteomes" id="UP000264006">
    <property type="component" value="Chromosome"/>
</dbReference>
<dbReference type="GO" id="GO:0016787">
    <property type="term" value="F:hydrolase activity"/>
    <property type="evidence" value="ECO:0007669"/>
    <property type="project" value="UniProtKB-KW"/>
</dbReference>
<sequence>MMHIDYDGPEDGVPLVLLHGGIGTGRYHWSKQVKGLAAAGFRLHMPDLPGHGHTPVGEGTYSRQMLVDAVRTHLESLDRTPIVAGFSMGGHTALALAEDHPELFAGLVVVGVSVRDHDGLRRWRTNFDPDVLEERYELWAKQLSKLHAPLGGPDAWREVCIRDSGGLKVDVDLGKLGRLDVPTLLIRGDGDTTVDPAHFAELRDIWPHAEEFVVPGGGHDVQLTRSKVVAPGLLDFLGRAAAA</sequence>
<protein>
    <submittedName>
        <fullName evidence="2">Beta-ketoadipate enol-lactone hydrolase</fullName>
    </submittedName>
</protein>
<dbReference type="SUPFAM" id="SSF53474">
    <property type="entry name" value="alpha/beta-Hydrolases"/>
    <property type="match status" value="1"/>
</dbReference>
<organism evidence="2 3">
    <name type="scientific">Euzebya pacifica</name>
    <dbReference type="NCBI Taxonomy" id="1608957"/>
    <lineage>
        <taxon>Bacteria</taxon>
        <taxon>Bacillati</taxon>
        <taxon>Actinomycetota</taxon>
        <taxon>Nitriliruptoria</taxon>
        <taxon>Euzebyales</taxon>
    </lineage>
</organism>
<evidence type="ECO:0000313" key="3">
    <source>
        <dbReference type="Proteomes" id="UP000264006"/>
    </source>
</evidence>
<keyword evidence="2" id="KW-0378">Hydrolase</keyword>
<feature type="domain" description="AB hydrolase-1" evidence="1">
    <location>
        <begin position="15"/>
        <end position="230"/>
    </location>
</feature>
<dbReference type="InterPro" id="IPR029058">
    <property type="entry name" value="AB_hydrolase_fold"/>
</dbReference>
<keyword evidence="3" id="KW-1185">Reference proteome</keyword>
<reference evidence="2 3" key="1">
    <citation type="submission" date="2018-09" db="EMBL/GenBank/DDBJ databases">
        <title>Complete genome sequence of Euzebya sp. DY32-46 isolated from seawater of Pacific Ocean.</title>
        <authorList>
            <person name="Xu L."/>
            <person name="Wu Y.-H."/>
            <person name="Xu X.-W."/>
        </authorList>
    </citation>
    <scope>NUCLEOTIDE SEQUENCE [LARGE SCALE GENOMIC DNA]</scope>
    <source>
        <strain evidence="2 3">DY32-46</strain>
    </source>
</reference>
<proteinExistence type="predicted"/>
<evidence type="ECO:0000313" key="2">
    <source>
        <dbReference type="EMBL" id="AXV07888.1"/>
    </source>
</evidence>
<dbReference type="InterPro" id="IPR000073">
    <property type="entry name" value="AB_hydrolase_1"/>
</dbReference>
<dbReference type="Gene3D" id="3.40.50.1820">
    <property type="entry name" value="alpha/beta hydrolase"/>
    <property type="match status" value="1"/>
</dbReference>
<dbReference type="AlphaFoldDB" id="A0A346Y091"/>
<dbReference type="GO" id="GO:0016020">
    <property type="term" value="C:membrane"/>
    <property type="evidence" value="ECO:0007669"/>
    <property type="project" value="TreeGrafter"/>
</dbReference>
<accession>A0A346Y091</accession>